<protein>
    <submittedName>
        <fullName evidence="1">Uncharacterized protein</fullName>
    </submittedName>
</protein>
<dbReference type="AlphaFoldDB" id="A0A7J0EYG0"/>
<dbReference type="EMBL" id="BJWL01000007">
    <property type="protein sequence ID" value="GFY91472.1"/>
    <property type="molecule type" value="Genomic_DNA"/>
</dbReference>
<reference evidence="1 2" key="1">
    <citation type="submission" date="2019-07" db="EMBL/GenBank/DDBJ databases">
        <title>De Novo Assembly of kiwifruit Actinidia rufa.</title>
        <authorList>
            <person name="Sugita-Konishi S."/>
            <person name="Sato K."/>
            <person name="Mori E."/>
            <person name="Abe Y."/>
            <person name="Kisaki G."/>
            <person name="Hamano K."/>
            <person name="Suezawa K."/>
            <person name="Otani M."/>
            <person name="Fukuda T."/>
            <person name="Manabe T."/>
            <person name="Gomi K."/>
            <person name="Tabuchi M."/>
            <person name="Akimitsu K."/>
            <person name="Kataoka I."/>
        </authorList>
    </citation>
    <scope>NUCLEOTIDE SEQUENCE [LARGE SCALE GENOMIC DNA]</scope>
    <source>
        <strain evidence="2">cv. Fuchu</strain>
    </source>
</reference>
<name>A0A7J0EYG0_9ERIC</name>
<gene>
    <name evidence="1" type="ORF">Acr_07g0016680</name>
</gene>
<organism evidence="1 2">
    <name type="scientific">Actinidia rufa</name>
    <dbReference type="NCBI Taxonomy" id="165716"/>
    <lineage>
        <taxon>Eukaryota</taxon>
        <taxon>Viridiplantae</taxon>
        <taxon>Streptophyta</taxon>
        <taxon>Embryophyta</taxon>
        <taxon>Tracheophyta</taxon>
        <taxon>Spermatophyta</taxon>
        <taxon>Magnoliopsida</taxon>
        <taxon>eudicotyledons</taxon>
        <taxon>Gunneridae</taxon>
        <taxon>Pentapetalae</taxon>
        <taxon>asterids</taxon>
        <taxon>Ericales</taxon>
        <taxon>Actinidiaceae</taxon>
        <taxon>Actinidia</taxon>
    </lineage>
</organism>
<comment type="caution">
    <text evidence="1">The sequence shown here is derived from an EMBL/GenBank/DDBJ whole genome shotgun (WGS) entry which is preliminary data.</text>
</comment>
<proteinExistence type="predicted"/>
<keyword evidence="2" id="KW-1185">Reference proteome</keyword>
<dbReference type="Proteomes" id="UP000585474">
    <property type="component" value="Unassembled WGS sequence"/>
</dbReference>
<evidence type="ECO:0000313" key="1">
    <source>
        <dbReference type="EMBL" id="GFY91472.1"/>
    </source>
</evidence>
<accession>A0A7J0EYG0</accession>
<sequence>MGVGNLVGPLRIGGILELWAPKFATVELRKQVTNANTSRDHGTCLALENTIMLPQDVADLAVEESEEFRDKMIIASRELWPTLNA</sequence>
<evidence type="ECO:0000313" key="2">
    <source>
        <dbReference type="Proteomes" id="UP000585474"/>
    </source>
</evidence>